<dbReference type="InterPro" id="IPR009959">
    <property type="entry name" value="Cyclase_SnoaL-like"/>
</dbReference>
<dbReference type="InterPro" id="IPR037401">
    <property type="entry name" value="SnoaL-like"/>
</dbReference>
<dbReference type="RefSeq" id="WP_273892434.1">
    <property type="nucleotide sequence ID" value="NZ_JAMDGP010000035.1"/>
</dbReference>
<dbReference type="EMBL" id="JAMDGZ010000015">
    <property type="protein sequence ID" value="MDD1013630.1"/>
    <property type="molecule type" value="Genomic_DNA"/>
</dbReference>
<feature type="domain" description="SnoaL-like" evidence="2">
    <location>
        <begin position="44"/>
        <end position="141"/>
    </location>
</feature>
<gene>
    <name evidence="3" type="ORF">M5G17_08045</name>
</gene>
<name>A0ABT5P5V3_9PSED</name>
<dbReference type="Gene3D" id="3.10.450.50">
    <property type="match status" value="1"/>
</dbReference>
<dbReference type="PANTHER" id="PTHR38436">
    <property type="entry name" value="POLYKETIDE CYCLASE SNOAL-LIKE DOMAIN"/>
    <property type="match status" value="1"/>
</dbReference>
<dbReference type="InterPro" id="IPR032710">
    <property type="entry name" value="NTF2-like_dom_sf"/>
</dbReference>
<comment type="caution">
    <text evidence="3">The sequence shown here is derived from an EMBL/GenBank/DDBJ whole genome shotgun (WGS) entry which is preliminary data.</text>
</comment>
<evidence type="ECO:0000313" key="4">
    <source>
        <dbReference type="Proteomes" id="UP001148184"/>
    </source>
</evidence>
<accession>A0ABT5P5V3</accession>
<dbReference type="PANTHER" id="PTHR38436:SF1">
    <property type="entry name" value="ESTER CYCLASE"/>
    <property type="match status" value="1"/>
</dbReference>
<keyword evidence="1" id="KW-0732">Signal</keyword>
<keyword evidence="4" id="KW-1185">Reference proteome</keyword>
<sequence length="159" mass="17958">MMALSKFNLFVVAAIILLAKSTCVLANPDTLRNLITEEQNRLVVLKFYDAFFNRHQVDEAAKVIVDDYKQHNPHVPDGKVAFVSYFTDFFNRNPQAHTTVVRSATDGDLVYLHVHSTRTPNDPGTAGVDIFRVKDGRIVEHWDVNQAVPQQSANVNTMF</sequence>
<evidence type="ECO:0000313" key="3">
    <source>
        <dbReference type="EMBL" id="MDD1013630.1"/>
    </source>
</evidence>
<dbReference type="Proteomes" id="UP001148184">
    <property type="component" value="Unassembled WGS sequence"/>
</dbReference>
<evidence type="ECO:0000259" key="2">
    <source>
        <dbReference type="Pfam" id="PF12680"/>
    </source>
</evidence>
<evidence type="ECO:0000256" key="1">
    <source>
        <dbReference type="SAM" id="SignalP"/>
    </source>
</evidence>
<organism evidence="3 4">
    <name type="scientific">Pseudomonas rubra</name>
    <dbReference type="NCBI Taxonomy" id="2942627"/>
    <lineage>
        <taxon>Bacteria</taxon>
        <taxon>Pseudomonadati</taxon>
        <taxon>Pseudomonadota</taxon>
        <taxon>Gammaproteobacteria</taxon>
        <taxon>Pseudomonadales</taxon>
        <taxon>Pseudomonadaceae</taxon>
        <taxon>Pseudomonas</taxon>
    </lineage>
</organism>
<dbReference type="Pfam" id="PF12680">
    <property type="entry name" value="SnoaL_2"/>
    <property type="match status" value="1"/>
</dbReference>
<feature type="signal peptide" evidence="1">
    <location>
        <begin position="1"/>
        <end position="26"/>
    </location>
</feature>
<feature type="chain" id="PRO_5046901956" evidence="1">
    <location>
        <begin position="27"/>
        <end position="159"/>
    </location>
</feature>
<proteinExistence type="predicted"/>
<reference evidence="3 4" key="1">
    <citation type="submission" date="2022-05" db="EMBL/GenBank/DDBJ databases">
        <title>Novel Pseudomonas spp. Isolated from a Rainbow Trout Aquaculture Facility.</title>
        <authorList>
            <person name="Testerman T."/>
            <person name="Graf J."/>
        </authorList>
    </citation>
    <scope>NUCLEOTIDE SEQUENCE [LARGE SCALE GENOMIC DNA]</scope>
    <source>
        <strain evidence="3 4">ID1025</strain>
    </source>
</reference>
<protein>
    <submittedName>
        <fullName evidence="3">Nuclear transport factor 2 family protein</fullName>
    </submittedName>
</protein>
<dbReference type="SUPFAM" id="SSF54427">
    <property type="entry name" value="NTF2-like"/>
    <property type="match status" value="1"/>
</dbReference>